<dbReference type="Pfam" id="PF18917">
    <property type="entry name" value="LiaI-LiaF-like_TM1"/>
    <property type="match status" value="1"/>
</dbReference>
<evidence type="ECO:0000313" key="3">
    <source>
        <dbReference type="EMBL" id="GLH69031.1"/>
    </source>
</evidence>
<comment type="caution">
    <text evidence="3">The sequence shown here is derived from an EMBL/GenBank/DDBJ whole genome shotgun (WGS) entry which is preliminary data.</text>
</comment>
<proteinExistence type="predicted"/>
<name>A0ABQ5Q3L1_9BACT</name>
<keyword evidence="4" id="KW-1185">Reference proteome</keyword>
<evidence type="ECO:0000259" key="2">
    <source>
        <dbReference type="Pfam" id="PF18917"/>
    </source>
</evidence>
<dbReference type="Proteomes" id="UP001165089">
    <property type="component" value="Unassembled WGS sequence"/>
</dbReference>
<sequence>MNTQTRPHVFTPKLVFGLALIALGLLLTLDQLGWPGAWGLFRFWPVVPAVFGLARLRQRGWTHLGGHAWLAFALAGLAAQWDREDLIARWWPVLVVWGGAVLTLRALVPPAPKPPDSCDAGTGPAERKP</sequence>
<feature type="domain" description="LiaI-LiaF-like transmembrane region" evidence="2">
    <location>
        <begin position="14"/>
        <end position="54"/>
    </location>
</feature>
<protein>
    <recommendedName>
        <fullName evidence="2">LiaI-LiaF-like transmembrane region domain-containing protein</fullName>
    </recommendedName>
</protein>
<evidence type="ECO:0000313" key="4">
    <source>
        <dbReference type="Proteomes" id="UP001165089"/>
    </source>
</evidence>
<keyword evidence="1" id="KW-0472">Membrane</keyword>
<feature type="transmembrane region" description="Helical" evidence="1">
    <location>
        <begin position="87"/>
        <end position="108"/>
    </location>
</feature>
<keyword evidence="1" id="KW-1133">Transmembrane helix</keyword>
<dbReference type="RefSeq" id="WP_285722769.1">
    <property type="nucleotide sequence ID" value="NZ_BSDD01000001.1"/>
</dbReference>
<organism evidence="3 4">
    <name type="scientific">Geothrix rubra</name>
    <dbReference type="NCBI Taxonomy" id="2927977"/>
    <lineage>
        <taxon>Bacteria</taxon>
        <taxon>Pseudomonadati</taxon>
        <taxon>Acidobacteriota</taxon>
        <taxon>Holophagae</taxon>
        <taxon>Holophagales</taxon>
        <taxon>Holophagaceae</taxon>
        <taxon>Geothrix</taxon>
    </lineage>
</organism>
<reference evidence="3 4" key="1">
    <citation type="journal article" date="2023" name="Antonie Van Leeuwenhoek">
        <title>Mesoterricola silvestris gen. nov., sp. nov., Mesoterricola sediminis sp. nov., Geothrix oryzae sp. nov., Geothrix edaphica sp. nov., Geothrix rubra sp. nov., and Geothrix limicola sp. nov., six novel members of Acidobacteriota isolated from soils.</title>
        <authorList>
            <person name="Itoh H."/>
            <person name="Sugisawa Y."/>
            <person name="Mise K."/>
            <person name="Xu Z."/>
            <person name="Kuniyasu M."/>
            <person name="Ushijima N."/>
            <person name="Kawano K."/>
            <person name="Kobayashi E."/>
            <person name="Shiratori Y."/>
            <person name="Masuda Y."/>
            <person name="Senoo K."/>
        </authorList>
    </citation>
    <scope>NUCLEOTIDE SEQUENCE [LARGE SCALE GENOMIC DNA]</scope>
    <source>
        <strain evidence="3 4">Red803</strain>
    </source>
</reference>
<accession>A0ABQ5Q3L1</accession>
<evidence type="ECO:0000256" key="1">
    <source>
        <dbReference type="SAM" id="Phobius"/>
    </source>
</evidence>
<feature type="transmembrane region" description="Helical" evidence="1">
    <location>
        <begin position="61"/>
        <end position="81"/>
    </location>
</feature>
<dbReference type="EMBL" id="BSDD01000001">
    <property type="protein sequence ID" value="GLH69031.1"/>
    <property type="molecule type" value="Genomic_DNA"/>
</dbReference>
<dbReference type="InterPro" id="IPR043726">
    <property type="entry name" value="LiaI-LiaF-like_TM1"/>
</dbReference>
<gene>
    <name evidence="3" type="ORF">GETHPA_05640</name>
</gene>
<keyword evidence="1" id="KW-0812">Transmembrane</keyword>
<feature type="transmembrane region" description="Helical" evidence="1">
    <location>
        <begin position="12"/>
        <end position="29"/>
    </location>
</feature>